<gene>
    <name evidence="2" type="ORF">MAR_002280</name>
</gene>
<evidence type="ECO:0000313" key="3">
    <source>
        <dbReference type="Proteomes" id="UP001164746"/>
    </source>
</evidence>
<dbReference type="EMBL" id="CP111022">
    <property type="protein sequence ID" value="WAR20442.1"/>
    <property type="molecule type" value="Genomic_DNA"/>
</dbReference>
<evidence type="ECO:0000313" key="2">
    <source>
        <dbReference type="EMBL" id="WAR20442.1"/>
    </source>
</evidence>
<name>A0ABY7FHC6_MYAAR</name>
<proteinExistence type="predicted"/>
<reference evidence="2" key="1">
    <citation type="submission" date="2022-11" db="EMBL/GenBank/DDBJ databases">
        <title>Centuries of genome instability and evolution in soft-shell clam transmissible cancer (bioRxiv).</title>
        <authorList>
            <person name="Hart S.F.M."/>
            <person name="Yonemitsu M.A."/>
            <person name="Giersch R.M."/>
            <person name="Beal B.F."/>
            <person name="Arriagada G."/>
            <person name="Davis B.W."/>
            <person name="Ostrander E.A."/>
            <person name="Goff S.P."/>
            <person name="Metzger M.J."/>
        </authorList>
    </citation>
    <scope>NUCLEOTIDE SEQUENCE</scope>
    <source>
        <strain evidence="2">MELC-2E11</strain>
        <tissue evidence="2">Siphon/mantle</tissue>
    </source>
</reference>
<dbReference type="Proteomes" id="UP001164746">
    <property type="component" value="Chromosome 11"/>
</dbReference>
<feature type="compositionally biased region" description="Basic and acidic residues" evidence="1">
    <location>
        <begin position="18"/>
        <end position="54"/>
    </location>
</feature>
<protein>
    <submittedName>
        <fullName evidence="2">Uncharacterized protein</fullName>
    </submittedName>
</protein>
<organism evidence="2 3">
    <name type="scientific">Mya arenaria</name>
    <name type="common">Soft-shell clam</name>
    <dbReference type="NCBI Taxonomy" id="6604"/>
    <lineage>
        <taxon>Eukaryota</taxon>
        <taxon>Metazoa</taxon>
        <taxon>Spiralia</taxon>
        <taxon>Lophotrochozoa</taxon>
        <taxon>Mollusca</taxon>
        <taxon>Bivalvia</taxon>
        <taxon>Autobranchia</taxon>
        <taxon>Heteroconchia</taxon>
        <taxon>Euheterodonta</taxon>
        <taxon>Imparidentia</taxon>
        <taxon>Neoheterodontei</taxon>
        <taxon>Myida</taxon>
        <taxon>Myoidea</taxon>
        <taxon>Myidae</taxon>
        <taxon>Mya</taxon>
    </lineage>
</organism>
<accession>A0ABY7FHC6</accession>
<feature type="region of interest" description="Disordered" evidence="1">
    <location>
        <begin position="1"/>
        <end position="54"/>
    </location>
</feature>
<keyword evidence="3" id="KW-1185">Reference proteome</keyword>
<evidence type="ECO:0000256" key="1">
    <source>
        <dbReference type="SAM" id="MobiDB-lite"/>
    </source>
</evidence>
<dbReference type="Gene3D" id="3.90.176.10">
    <property type="entry name" value="Toxin ADP-ribosyltransferase, Chain A, domain 1"/>
    <property type="match status" value="1"/>
</dbReference>
<sequence length="425" mass="49137">MYATFVNSDRNVTDEGADSERDSERDDSESERSEDGEERRAEESHERSGRFVETRHNPEVFKIKQFNQGNQEMAPFYNGVTLEERMAEVRSSIYYIRQNWGKRHQFMEELKHLLQDGDGLEFEEETTRAHCVQLFSSDRDWLTQEKAQSAELNYEAVKLYTSKDGHKKIYRIANYIFRQKGDVSPEIIRCIVFLVELINIDLFNYCLKFPGKSDFQGTVYRGMGVTDEDLDAFKAMREEPINKRNVAVPLGLFASSSSIKVAKKFIRQTLKGSSLHPLMLKIHVISLKQEYVNIYRDRFPGAELTTICAVDIHEISRFPKEKEVLLRGPFMVILNFYEDENTRLLGQPCNVVEAVMLNANRDHISTSHLGDLDARARDIFGAMVSVTRNEYAREYCKKNGLVDDAHEYTKAFEDSITKLNAVLEK</sequence>
<feature type="compositionally biased region" description="Polar residues" evidence="1">
    <location>
        <begin position="1"/>
        <end position="10"/>
    </location>
</feature>